<dbReference type="Gene3D" id="2.40.170.20">
    <property type="entry name" value="TonB-dependent receptor, beta-barrel domain"/>
    <property type="match status" value="1"/>
</dbReference>
<keyword evidence="5" id="KW-0732">Signal</keyword>
<dbReference type="InterPro" id="IPR000531">
    <property type="entry name" value="Beta-barrel_TonB"/>
</dbReference>
<dbReference type="GO" id="GO:0009279">
    <property type="term" value="C:cell outer membrane"/>
    <property type="evidence" value="ECO:0007669"/>
    <property type="project" value="UniProtKB-SubCell"/>
</dbReference>
<dbReference type="GO" id="GO:0015889">
    <property type="term" value="P:cobalamin transport"/>
    <property type="evidence" value="ECO:0007669"/>
    <property type="project" value="TreeGrafter"/>
</dbReference>
<dbReference type="AlphaFoldDB" id="A0A450UNX4"/>
<keyword evidence="11" id="KW-0675">Receptor</keyword>
<dbReference type="InterPro" id="IPR039426">
    <property type="entry name" value="TonB-dep_rcpt-like"/>
</dbReference>
<evidence type="ECO:0000256" key="2">
    <source>
        <dbReference type="ARBA" id="ARBA00022448"/>
    </source>
</evidence>
<dbReference type="EMBL" id="CAADFG010000068">
    <property type="protein sequence ID" value="VFJ94236.1"/>
    <property type="molecule type" value="Genomic_DNA"/>
</dbReference>
<dbReference type="PROSITE" id="PS52016">
    <property type="entry name" value="TONB_DEPENDENT_REC_3"/>
    <property type="match status" value="1"/>
</dbReference>
<reference evidence="11" key="1">
    <citation type="submission" date="2019-02" db="EMBL/GenBank/DDBJ databases">
        <authorList>
            <person name="Gruber-Vodicka R. H."/>
            <person name="Seah K. B. B."/>
        </authorList>
    </citation>
    <scope>NUCLEOTIDE SEQUENCE</scope>
    <source>
        <strain evidence="11">BECK_SA2B15</strain>
    </source>
</reference>
<keyword evidence="2 9" id="KW-0813">Transport</keyword>
<evidence type="ECO:0000256" key="8">
    <source>
        <dbReference type="ARBA" id="ARBA00023237"/>
    </source>
</evidence>
<evidence type="ECO:0000256" key="6">
    <source>
        <dbReference type="ARBA" id="ARBA00023077"/>
    </source>
</evidence>
<name>A0A450UNX4_9GAMM</name>
<comment type="similarity">
    <text evidence="9">Belongs to the TonB-dependent receptor family.</text>
</comment>
<evidence type="ECO:0000313" key="11">
    <source>
        <dbReference type="EMBL" id="VFJ94236.1"/>
    </source>
</evidence>
<evidence type="ECO:0000256" key="4">
    <source>
        <dbReference type="ARBA" id="ARBA00022692"/>
    </source>
</evidence>
<keyword evidence="8 9" id="KW-0998">Cell outer membrane</keyword>
<feature type="domain" description="TonB-dependent receptor-like beta-barrel" evidence="10">
    <location>
        <begin position="5"/>
        <end position="220"/>
    </location>
</feature>
<evidence type="ECO:0000256" key="9">
    <source>
        <dbReference type="PROSITE-ProRule" id="PRU01360"/>
    </source>
</evidence>
<keyword evidence="4 9" id="KW-0812">Transmembrane</keyword>
<dbReference type="SUPFAM" id="SSF56935">
    <property type="entry name" value="Porins"/>
    <property type="match status" value="1"/>
</dbReference>
<keyword evidence="6" id="KW-0798">TonB box</keyword>
<evidence type="ECO:0000256" key="1">
    <source>
        <dbReference type="ARBA" id="ARBA00004571"/>
    </source>
</evidence>
<keyword evidence="3 9" id="KW-1134">Transmembrane beta strand</keyword>
<keyword evidence="7 9" id="KW-0472">Membrane</keyword>
<protein>
    <submittedName>
        <fullName evidence="11">TonB dependent receptor</fullName>
    </submittedName>
</protein>
<accession>A0A450UNX4</accession>
<sequence>MTGGAAWGYAFSEGLRLTASYGTAFKAPTLNELYWPYSTYAWNGVNYIEQGNPDLSPEKSKTAELGLRYAPDAGTRVSVSAYETRIRNLIDWASSETGANEITWAPTNTDHARIRGFEAALATRIRGWNLDANLTLLDPRNRSSGENEGNVLPKRARQSWRLDAERRFGNYTIGGTVFAEGARYDDDANTHRLSGYVTFDLRAEYAFAKDWRVQARLENLFDKDYGTAAAYGKPYNQPGRGLFVTVRYRP</sequence>
<evidence type="ECO:0000256" key="7">
    <source>
        <dbReference type="ARBA" id="ARBA00023136"/>
    </source>
</evidence>
<evidence type="ECO:0000256" key="3">
    <source>
        <dbReference type="ARBA" id="ARBA00022452"/>
    </source>
</evidence>
<comment type="subcellular location">
    <subcellularLocation>
        <location evidence="1 9">Cell outer membrane</location>
        <topology evidence="1 9">Multi-pass membrane protein</topology>
    </subcellularLocation>
</comment>
<dbReference type="PANTHER" id="PTHR30069:SF53">
    <property type="entry name" value="COLICIN I RECEPTOR-RELATED"/>
    <property type="match status" value="1"/>
</dbReference>
<dbReference type="Pfam" id="PF00593">
    <property type="entry name" value="TonB_dep_Rec_b-barrel"/>
    <property type="match status" value="1"/>
</dbReference>
<evidence type="ECO:0000256" key="5">
    <source>
        <dbReference type="ARBA" id="ARBA00022729"/>
    </source>
</evidence>
<dbReference type="PANTHER" id="PTHR30069">
    <property type="entry name" value="TONB-DEPENDENT OUTER MEMBRANE RECEPTOR"/>
    <property type="match status" value="1"/>
</dbReference>
<evidence type="ECO:0000259" key="10">
    <source>
        <dbReference type="Pfam" id="PF00593"/>
    </source>
</evidence>
<proteinExistence type="inferred from homology"/>
<gene>
    <name evidence="11" type="ORF">BECKH772A_GA0070896_100689</name>
</gene>
<organism evidence="11">
    <name type="scientific">Candidatus Kentrum eta</name>
    <dbReference type="NCBI Taxonomy" id="2126337"/>
    <lineage>
        <taxon>Bacteria</taxon>
        <taxon>Pseudomonadati</taxon>
        <taxon>Pseudomonadota</taxon>
        <taxon>Gammaproteobacteria</taxon>
        <taxon>Candidatus Kentrum</taxon>
    </lineage>
</organism>
<dbReference type="InterPro" id="IPR036942">
    <property type="entry name" value="Beta-barrel_TonB_sf"/>
</dbReference>